<dbReference type="Gene3D" id="2.40.10.10">
    <property type="entry name" value="Trypsin-like serine proteases"/>
    <property type="match status" value="1"/>
</dbReference>
<evidence type="ECO:0000256" key="1">
    <source>
        <dbReference type="ARBA" id="ARBA00007664"/>
    </source>
</evidence>
<keyword evidence="4 6" id="KW-0720">Serine protease</keyword>
<evidence type="ECO:0000313" key="9">
    <source>
        <dbReference type="Proteomes" id="UP000322000"/>
    </source>
</evidence>
<protein>
    <submittedName>
        <fullName evidence="10">Cationic trypsin-like</fullName>
    </submittedName>
</protein>
<dbReference type="PROSITE" id="PS00134">
    <property type="entry name" value="TRYPSIN_HIS"/>
    <property type="match status" value="1"/>
</dbReference>
<dbReference type="InParanoid" id="A0A7E5WYJ1"/>
<feature type="chain" id="PRO_5028801317" evidence="7">
    <location>
        <begin position="19"/>
        <end position="301"/>
    </location>
</feature>
<dbReference type="PANTHER" id="PTHR24276:SF98">
    <property type="entry name" value="FI18310P1-RELATED"/>
    <property type="match status" value="1"/>
</dbReference>
<evidence type="ECO:0000256" key="2">
    <source>
        <dbReference type="ARBA" id="ARBA00022670"/>
    </source>
</evidence>
<sequence>MNMMIVVLLLHSAAFAGLYKIKRIYKGIDDSEGKYPYVVALVDAYRHCTGTLISPNWVLTAAHCLFSATQVQFGNMSLHPSKAKTRLILNSVVPPSRRFSTNDIGLLRVRTISMKEFAPLSAVDYKAMVGHSVHYAGFGITHLKGGKDNRTSTDDDARPLQVGDGVITQCEFDGMLYTLGPFVCVSPRCSNKRQDTLPGDSGGPLFLDGKVVAVLHGGPAAALAVSYYTPVSPYLQWIYDVMNTNRTHLSDIEALLMLLNKRIVEEKLQMHTVVNGWVKNPRFISTLERIRNNLKSRTILA</sequence>
<dbReference type="PROSITE" id="PS00135">
    <property type="entry name" value="TRYPSIN_SER"/>
    <property type="match status" value="1"/>
</dbReference>
<evidence type="ECO:0000259" key="8">
    <source>
        <dbReference type="PROSITE" id="PS50240"/>
    </source>
</evidence>
<evidence type="ECO:0000256" key="7">
    <source>
        <dbReference type="SAM" id="SignalP"/>
    </source>
</evidence>
<dbReference type="Proteomes" id="UP000322000">
    <property type="component" value="Chromosome 20"/>
</dbReference>
<dbReference type="OrthoDB" id="10061449at2759"/>
<dbReference type="AlphaFoldDB" id="A0A7E5WYJ1"/>
<evidence type="ECO:0000256" key="3">
    <source>
        <dbReference type="ARBA" id="ARBA00022801"/>
    </source>
</evidence>
<feature type="signal peptide" evidence="7">
    <location>
        <begin position="1"/>
        <end position="18"/>
    </location>
</feature>
<gene>
    <name evidence="10" type="primary">LOC113506616</name>
</gene>
<dbReference type="GO" id="GO:0006508">
    <property type="term" value="P:proteolysis"/>
    <property type="evidence" value="ECO:0007669"/>
    <property type="project" value="UniProtKB-KW"/>
</dbReference>
<keyword evidence="3 6" id="KW-0378">Hydrolase</keyword>
<proteinExistence type="inferred from homology"/>
<feature type="domain" description="Peptidase S1" evidence="8">
    <location>
        <begin position="24"/>
        <end position="243"/>
    </location>
</feature>
<reference evidence="10" key="1">
    <citation type="submission" date="2025-08" db="UniProtKB">
        <authorList>
            <consortium name="RefSeq"/>
        </authorList>
    </citation>
    <scope>IDENTIFICATION</scope>
</reference>
<evidence type="ECO:0000256" key="4">
    <source>
        <dbReference type="ARBA" id="ARBA00022825"/>
    </source>
</evidence>
<organism evidence="9 10">
    <name type="scientific">Trichoplusia ni</name>
    <name type="common">Cabbage looper</name>
    <dbReference type="NCBI Taxonomy" id="7111"/>
    <lineage>
        <taxon>Eukaryota</taxon>
        <taxon>Metazoa</taxon>
        <taxon>Ecdysozoa</taxon>
        <taxon>Arthropoda</taxon>
        <taxon>Hexapoda</taxon>
        <taxon>Insecta</taxon>
        <taxon>Pterygota</taxon>
        <taxon>Neoptera</taxon>
        <taxon>Endopterygota</taxon>
        <taxon>Lepidoptera</taxon>
        <taxon>Glossata</taxon>
        <taxon>Ditrysia</taxon>
        <taxon>Noctuoidea</taxon>
        <taxon>Noctuidae</taxon>
        <taxon>Plusiinae</taxon>
        <taxon>Trichoplusia</taxon>
    </lineage>
</organism>
<keyword evidence="7" id="KW-0732">Signal</keyword>
<dbReference type="SMART" id="SM00020">
    <property type="entry name" value="Tryp_SPc"/>
    <property type="match status" value="1"/>
</dbReference>
<dbReference type="GeneID" id="113506616"/>
<evidence type="ECO:0000256" key="6">
    <source>
        <dbReference type="RuleBase" id="RU363034"/>
    </source>
</evidence>
<dbReference type="SUPFAM" id="SSF50494">
    <property type="entry name" value="Trypsin-like serine proteases"/>
    <property type="match status" value="1"/>
</dbReference>
<dbReference type="PROSITE" id="PS50240">
    <property type="entry name" value="TRYPSIN_DOM"/>
    <property type="match status" value="1"/>
</dbReference>
<keyword evidence="5" id="KW-1015">Disulfide bond</keyword>
<name>A0A7E5WYJ1_TRINI</name>
<dbReference type="InterPro" id="IPR001314">
    <property type="entry name" value="Peptidase_S1A"/>
</dbReference>
<dbReference type="PRINTS" id="PR00722">
    <property type="entry name" value="CHYMOTRYPSIN"/>
</dbReference>
<dbReference type="InterPro" id="IPR050430">
    <property type="entry name" value="Peptidase_S1"/>
</dbReference>
<keyword evidence="9" id="KW-1185">Reference proteome</keyword>
<dbReference type="RefSeq" id="XP_026745251.1">
    <property type="nucleotide sequence ID" value="XM_026889450.1"/>
</dbReference>
<dbReference type="InterPro" id="IPR018114">
    <property type="entry name" value="TRYPSIN_HIS"/>
</dbReference>
<evidence type="ECO:0000256" key="5">
    <source>
        <dbReference type="ARBA" id="ARBA00023157"/>
    </source>
</evidence>
<dbReference type="InterPro" id="IPR033116">
    <property type="entry name" value="TRYPSIN_SER"/>
</dbReference>
<dbReference type="InterPro" id="IPR001254">
    <property type="entry name" value="Trypsin_dom"/>
</dbReference>
<dbReference type="Pfam" id="PF00089">
    <property type="entry name" value="Trypsin"/>
    <property type="match status" value="1"/>
</dbReference>
<dbReference type="GO" id="GO:0004252">
    <property type="term" value="F:serine-type endopeptidase activity"/>
    <property type="evidence" value="ECO:0007669"/>
    <property type="project" value="InterPro"/>
</dbReference>
<dbReference type="PANTHER" id="PTHR24276">
    <property type="entry name" value="POLYSERASE-RELATED"/>
    <property type="match status" value="1"/>
</dbReference>
<keyword evidence="2 6" id="KW-0645">Protease</keyword>
<comment type="similarity">
    <text evidence="1">Belongs to the peptidase S1 family.</text>
</comment>
<dbReference type="KEGG" id="tnl:113506616"/>
<dbReference type="InterPro" id="IPR009003">
    <property type="entry name" value="Peptidase_S1_PA"/>
</dbReference>
<dbReference type="InterPro" id="IPR043504">
    <property type="entry name" value="Peptidase_S1_PA_chymotrypsin"/>
</dbReference>
<accession>A0A7E5WYJ1</accession>
<evidence type="ECO:0000313" key="10">
    <source>
        <dbReference type="RefSeq" id="XP_026745251.1"/>
    </source>
</evidence>